<reference evidence="1" key="1">
    <citation type="submission" date="2014-09" db="EMBL/GenBank/DDBJ databases">
        <authorList>
            <person name="Magalhaes I.L.F."/>
            <person name="Oliveira U."/>
            <person name="Santos F.R."/>
            <person name="Vidigal T.H.D.A."/>
            <person name="Brescovit A.D."/>
            <person name="Santos A.J."/>
        </authorList>
    </citation>
    <scope>NUCLEOTIDE SEQUENCE</scope>
    <source>
        <tissue evidence="1">Shoot tissue taken approximately 20 cm above the soil surface</tissue>
    </source>
</reference>
<name>A0A0A9H6D3_ARUDO</name>
<sequence>MPILMEDDNIGQQNQYVSVISCIKVRGKKIWEDFQILEYEVILFSSRENHKVGQ</sequence>
<organism evidence="1">
    <name type="scientific">Arundo donax</name>
    <name type="common">Giant reed</name>
    <name type="synonym">Donax arundinaceus</name>
    <dbReference type="NCBI Taxonomy" id="35708"/>
    <lineage>
        <taxon>Eukaryota</taxon>
        <taxon>Viridiplantae</taxon>
        <taxon>Streptophyta</taxon>
        <taxon>Embryophyta</taxon>
        <taxon>Tracheophyta</taxon>
        <taxon>Spermatophyta</taxon>
        <taxon>Magnoliopsida</taxon>
        <taxon>Liliopsida</taxon>
        <taxon>Poales</taxon>
        <taxon>Poaceae</taxon>
        <taxon>PACMAD clade</taxon>
        <taxon>Arundinoideae</taxon>
        <taxon>Arundineae</taxon>
        <taxon>Arundo</taxon>
    </lineage>
</organism>
<reference evidence="1" key="2">
    <citation type="journal article" date="2015" name="Data Brief">
        <title>Shoot transcriptome of the giant reed, Arundo donax.</title>
        <authorList>
            <person name="Barrero R.A."/>
            <person name="Guerrero F.D."/>
            <person name="Moolhuijzen P."/>
            <person name="Goolsby J.A."/>
            <person name="Tidwell J."/>
            <person name="Bellgard S.E."/>
            <person name="Bellgard M.I."/>
        </authorList>
    </citation>
    <scope>NUCLEOTIDE SEQUENCE</scope>
    <source>
        <tissue evidence="1">Shoot tissue taken approximately 20 cm above the soil surface</tissue>
    </source>
</reference>
<accession>A0A0A9H6D3</accession>
<dbReference type="AlphaFoldDB" id="A0A0A9H6D3"/>
<evidence type="ECO:0000313" key="1">
    <source>
        <dbReference type="EMBL" id="JAE28443.1"/>
    </source>
</evidence>
<dbReference type="EMBL" id="GBRH01169453">
    <property type="protein sequence ID" value="JAE28443.1"/>
    <property type="molecule type" value="Transcribed_RNA"/>
</dbReference>
<protein>
    <submittedName>
        <fullName evidence="1">Uncharacterized protein</fullName>
    </submittedName>
</protein>
<proteinExistence type="predicted"/>